<organism evidence="2 3">
    <name type="scientific">Bodo saltans</name>
    <name type="common">Flagellated protozoan</name>
    <dbReference type="NCBI Taxonomy" id="75058"/>
    <lineage>
        <taxon>Eukaryota</taxon>
        <taxon>Discoba</taxon>
        <taxon>Euglenozoa</taxon>
        <taxon>Kinetoplastea</taxon>
        <taxon>Metakinetoplastina</taxon>
        <taxon>Eubodonida</taxon>
        <taxon>Bodonidae</taxon>
        <taxon>Bodo</taxon>
    </lineage>
</organism>
<dbReference type="AlphaFoldDB" id="A0A0S4JND2"/>
<feature type="compositionally biased region" description="Basic and acidic residues" evidence="1">
    <location>
        <begin position="244"/>
        <end position="253"/>
    </location>
</feature>
<gene>
    <name evidence="2" type="ORF">BSAL_24605</name>
</gene>
<feature type="region of interest" description="Disordered" evidence="1">
    <location>
        <begin position="194"/>
        <end position="221"/>
    </location>
</feature>
<sequence length="384" mass="43336">MTALMYDCLRTCAKGVVNSVDFSLIRCNHKKVIMSSHNTRHAAPKKLQRPVALAIAPGHVAPQPSPYLHPPMLLHHMLMLQEVERHRLEDEELDARLHVAGDAFRLGLVREASVYNMVLSPQAAAMKDRAEGPKQHQHDNIQRRRSDIFHRLWHHIPPQQPSYVHYPVGMHPSLPADYSALCDAIQDFSLHRPLAPPPTAVTSPPDEGGLRGAVSSTHDDEEYEEDPAINALFERFFGGTSPTHQEKQQRPYDADDVTPPSDRMRRICEAVKKPEAPSNSKRELKTQRRSKLKFDRSGERLSLPNIHLISPRGKREESSFNNSDTQLDDEKLFKQYMRRLEARIRTLGAPPQPSPRPAVDPLGGAGPRPSVFHPSPRQPSIVLM</sequence>
<dbReference type="EMBL" id="CYKH01001784">
    <property type="protein sequence ID" value="CUG90021.1"/>
    <property type="molecule type" value="Genomic_DNA"/>
</dbReference>
<evidence type="ECO:0000313" key="2">
    <source>
        <dbReference type="EMBL" id="CUG90021.1"/>
    </source>
</evidence>
<protein>
    <submittedName>
        <fullName evidence="2">Uncharacterized protein</fullName>
    </submittedName>
</protein>
<feature type="region of interest" description="Disordered" evidence="1">
    <location>
        <begin position="343"/>
        <end position="384"/>
    </location>
</feature>
<name>A0A0S4JND2_BODSA</name>
<reference evidence="3" key="1">
    <citation type="submission" date="2015-09" db="EMBL/GenBank/DDBJ databases">
        <authorList>
            <consortium name="Pathogen Informatics"/>
        </authorList>
    </citation>
    <scope>NUCLEOTIDE SEQUENCE [LARGE SCALE GENOMIC DNA]</scope>
    <source>
        <strain evidence="3">Lake Konstanz</strain>
    </source>
</reference>
<dbReference type="Proteomes" id="UP000051952">
    <property type="component" value="Unassembled WGS sequence"/>
</dbReference>
<feature type="region of interest" description="Disordered" evidence="1">
    <location>
        <begin position="239"/>
        <end position="292"/>
    </location>
</feature>
<evidence type="ECO:0000313" key="3">
    <source>
        <dbReference type="Proteomes" id="UP000051952"/>
    </source>
</evidence>
<feature type="compositionally biased region" description="Basic and acidic residues" evidence="1">
    <location>
        <begin position="262"/>
        <end position="292"/>
    </location>
</feature>
<dbReference type="VEuPathDB" id="TriTrypDB:BSAL_24605"/>
<accession>A0A0S4JND2</accession>
<keyword evidence="3" id="KW-1185">Reference proteome</keyword>
<proteinExistence type="predicted"/>
<evidence type="ECO:0000256" key="1">
    <source>
        <dbReference type="SAM" id="MobiDB-lite"/>
    </source>
</evidence>